<organism evidence="3 4">
    <name type="scientific">Corynebacterium mendelii</name>
    <dbReference type="NCBI Taxonomy" id="2765362"/>
    <lineage>
        <taxon>Bacteria</taxon>
        <taxon>Bacillati</taxon>
        <taxon>Actinomycetota</taxon>
        <taxon>Actinomycetes</taxon>
        <taxon>Mycobacteriales</taxon>
        <taxon>Corynebacteriaceae</taxon>
        <taxon>Corynebacterium</taxon>
    </lineage>
</organism>
<keyword evidence="1" id="KW-1003">Cell membrane</keyword>
<dbReference type="HAMAP" id="MF_00386">
    <property type="entry name" value="UPF0161_YidD"/>
    <property type="match status" value="1"/>
</dbReference>
<dbReference type="NCBIfam" id="TIGR00278">
    <property type="entry name" value="membrane protein insertion efficiency factor YidD"/>
    <property type="match status" value="1"/>
</dbReference>
<dbReference type="PANTHER" id="PTHR33383">
    <property type="entry name" value="MEMBRANE PROTEIN INSERTION EFFICIENCY FACTOR-RELATED"/>
    <property type="match status" value="1"/>
</dbReference>
<evidence type="ECO:0000313" key="4">
    <source>
        <dbReference type="Proteomes" id="UP000664332"/>
    </source>
</evidence>
<protein>
    <recommendedName>
        <fullName evidence="1">Putative membrane protein insertion efficiency factor</fullName>
    </recommendedName>
</protein>
<dbReference type="InterPro" id="IPR002696">
    <property type="entry name" value="Membr_insert_effic_factor_YidD"/>
</dbReference>
<reference evidence="3" key="1">
    <citation type="submission" date="2021-03" db="EMBL/GenBank/DDBJ databases">
        <authorList>
            <person name="Sun Q."/>
        </authorList>
    </citation>
    <scope>NUCLEOTIDE SEQUENCE</scope>
    <source>
        <strain evidence="3">CCM 8862</strain>
    </source>
</reference>
<evidence type="ECO:0000256" key="2">
    <source>
        <dbReference type="SAM" id="MobiDB-lite"/>
    </source>
</evidence>
<dbReference type="PANTHER" id="PTHR33383:SF1">
    <property type="entry name" value="MEMBRANE PROTEIN INSERTION EFFICIENCY FACTOR-RELATED"/>
    <property type="match status" value="1"/>
</dbReference>
<dbReference type="Proteomes" id="UP000664332">
    <property type="component" value="Unassembled WGS sequence"/>
</dbReference>
<keyword evidence="1" id="KW-0472">Membrane</keyword>
<name>A0A939DZU4_9CORY</name>
<feature type="region of interest" description="Disordered" evidence="2">
    <location>
        <begin position="12"/>
        <end position="43"/>
    </location>
</feature>
<dbReference type="SMART" id="SM01234">
    <property type="entry name" value="Haemolytic"/>
    <property type="match status" value="1"/>
</dbReference>
<comment type="similarity">
    <text evidence="1">Belongs to the UPF0161 family.</text>
</comment>
<accession>A0A939DZU4</accession>
<comment type="function">
    <text evidence="1">Could be involved in insertion of integral membrane proteins into the membrane.</text>
</comment>
<evidence type="ECO:0000256" key="1">
    <source>
        <dbReference type="HAMAP-Rule" id="MF_00386"/>
    </source>
</evidence>
<dbReference type="AlphaFoldDB" id="A0A939DZU4"/>
<gene>
    <name evidence="3" type="primary">yidD</name>
    <name evidence="3" type="ORF">JZY06_06725</name>
</gene>
<comment type="caution">
    <text evidence="3">The sequence shown here is derived from an EMBL/GenBank/DDBJ whole genome shotgun (WGS) entry which is preliminary data.</text>
</comment>
<keyword evidence="4" id="KW-1185">Reference proteome</keyword>
<dbReference type="EMBL" id="JAFLEQ010000011">
    <property type="protein sequence ID" value="MBN9644305.1"/>
    <property type="molecule type" value="Genomic_DNA"/>
</dbReference>
<evidence type="ECO:0000313" key="3">
    <source>
        <dbReference type="EMBL" id="MBN9644305.1"/>
    </source>
</evidence>
<sequence>MWWCGHCPPPHRPAERNSTTMCAQHWDDSPDSGSSGPPARRTPAGRWAIKAILFYQYRLSPLKMGSTCRFEPTCSAYALQAIKSRGFVVGTVMAAARIAKCGPWHPGGFDPPPGWSDL</sequence>
<dbReference type="Pfam" id="PF01809">
    <property type="entry name" value="YidD"/>
    <property type="match status" value="1"/>
</dbReference>
<dbReference type="GO" id="GO:0005886">
    <property type="term" value="C:plasma membrane"/>
    <property type="evidence" value="ECO:0007669"/>
    <property type="project" value="UniProtKB-SubCell"/>
</dbReference>
<proteinExistence type="inferred from homology"/>
<comment type="subcellular location">
    <subcellularLocation>
        <location evidence="1">Cell membrane</location>
        <topology evidence="1">Peripheral membrane protein</topology>
        <orientation evidence="1">Cytoplasmic side</orientation>
    </subcellularLocation>
</comment>